<dbReference type="GeneID" id="105046322"/>
<dbReference type="RefSeq" id="XP_010923181.1">
    <property type="nucleotide sequence ID" value="XM_010924879.3"/>
</dbReference>
<reference evidence="3" key="1">
    <citation type="submission" date="2025-08" db="UniProtKB">
        <authorList>
            <consortium name="RefSeq"/>
        </authorList>
    </citation>
    <scope>IDENTIFICATION</scope>
</reference>
<dbReference type="InParanoid" id="A0A6I9RAP5"/>
<evidence type="ECO:0000313" key="2">
    <source>
        <dbReference type="Proteomes" id="UP000504607"/>
    </source>
</evidence>
<name>A0A6I9RAP5_ELAGV</name>
<feature type="region of interest" description="Disordered" evidence="1">
    <location>
        <begin position="1"/>
        <end position="43"/>
    </location>
</feature>
<dbReference type="KEGG" id="egu:105046322"/>
<feature type="compositionally biased region" description="Polar residues" evidence="1">
    <location>
        <begin position="255"/>
        <end position="273"/>
    </location>
</feature>
<dbReference type="AlphaFoldDB" id="A0A6I9RAP5"/>
<evidence type="ECO:0000256" key="1">
    <source>
        <dbReference type="SAM" id="MobiDB-lite"/>
    </source>
</evidence>
<protein>
    <submittedName>
        <fullName evidence="3">Uncharacterized protein LOC105046322 isoform X1</fullName>
    </submittedName>
</protein>
<dbReference type="Proteomes" id="UP000504607">
    <property type="component" value="Chromosome 5"/>
</dbReference>
<accession>A0A6I9RAP5</accession>
<keyword evidence="2" id="KW-1185">Reference proteome</keyword>
<dbReference type="OrthoDB" id="1898655at2759"/>
<dbReference type="RefSeq" id="XP_073114734.1">
    <property type="nucleotide sequence ID" value="XM_073258633.1"/>
</dbReference>
<organism evidence="2 3">
    <name type="scientific">Elaeis guineensis var. tenera</name>
    <name type="common">Oil palm</name>
    <dbReference type="NCBI Taxonomy" id="51953"/>
    <lineage>
        <taxon>Eukaryota</taxon>
        <taxon>Viridiplantae</taxon>
        <taxon>Streptophyta</taxon>
        <taxon>Embryophyta</taxon>
        <taxon>Tracheophyta</taxon>
        <taxon>Spermatophyta</taxon>
        <taxon>Magnoliopsida</taxon>
        <taxon>Liliopsida</taxon>
        <taxon>Arecaceae</taxon>
        <taxon>Arecoideae</taxon>
        <taxon>Cocoseae</taxon>
        <taxon>Elaeidinae</taxon>
        <taxon>Elaeis</taxon>
    </lineage>
</organism>
<sequence>MTSTMQTDEAAHGETRVMESGAQERRNSLQHQFSKSSKERELHPRQIRHIKMREKDKALKTAKLNVMTVSDLQASSVGSVSSMPSGSYQKPWPSTKAAGAEELVKHMSKVPSYLQRMETRDSIQEKALNVGVLDWGLLEKWTYHQKQMANERGENSSSTCDQSFSFSTFGSSVQSHGSTGSPIPRRKQSAFGNAYQNPSVMGTQTRLMENRSSEHVMDFQDPKTSTMHLDADRGTGTNYMRHKHLKDKRKYPGFSGTSRKMSLPPDSSTSCATSKDVDTSEMLKSVEAEDGRSKKAEQKQYRALFQNKECMWDHLEQSVRARCSSFESSVSHDGMPTEGHRNSFSGRFPDDIQSTYQSRHVPHSCRLPCTIFTDLPASASNLLGEKKVQVTNAEGQNRKHDQFTRNFCEQFQVNKDDKLGQAEEKATTAKGTKLPDCLSSAGPTSTSRSSWEDSSLQQSKSLACPERSDEDKATATNKGRRSPFKRILDPLLKPKNHIYFSGPIAASSIHNSQKLNDAGKPLMREELALSYGPRNSSDTGLNFIWHSQENLNSSHKVLNNSRGSQKDEGQLASTRQALLQLAWKNGLPLFMFSSSDSDILAATVSKKSISNNDNCKCIYTIFSVHEVKKKSGMWINPTSKTKKHGLLSNVIGQLKVSCSMLTNHDSKSHSVVREFVLFGSEMAPTSHKSVSSLCNNELAAIIAQDPREKPESSRVHLVHCSKCKYSSPVNLEENVCSRCARGGQQVDQNNGNSSVSTVIAILPSGVHGLSDKGEPSPLIQRWKSGGTCDCGGWDEGCMLTVLTDNQEKRSSDLVQASCTTDGTHRFELFVQGGSHESKHAFSMVSFKEGLYTVDFRSSIALPQAFAICIAIVHSRESTIRSVEGQTLQEHIIAENRRKVPGSYVPNHPPLSPVGRA</sequence>
<dbReference type="InterPro" id="IPR021916">
    <property type="entry name" value="DUF3527"/>
</dbReference>
<feature type="region of interest" description="Disordered" evidence="1">
    <location>
        <begin position="171"/>
        <end position="198"/>
    </location>
</feature>
<dbReference type="FunCoup" id="A0A6I9RAP5">
    <property type="interactions" value="3425"/>
</dbReference>
<gene>
    <name evidence="3" type="primary">LOC105046322</name>
</gene>
<proteinExistence type="predicted"/>
<feature type="region of interest" description="Disordered" evidence="1">
    <location>
        <begin position="419"/>
        <end position="486"/>
    </location>
</feature>
<feature type="compositionally biased region" description="Low complexity" evidence="1">
    <location>
        <begin position="439"/>
        <end position="455"/>
    </location>
</feature>
<dbReference type="PANTHER" id="PTHR31390">
    <property type="entry name" value="EXPRESSED PROTEIN"/>
    <property type="match status" value="1"/>
</dbReference>
<dbReference type="Pfam" id="PF12043">
    <property type="entry name" value="DUF3527"/>
    <property type="match status" value="2"/>
</dbReference>
<feature type="compositionally biased region" description="Basic and acidic residues" evidence="1">
    <location>
        <begin position="9"/>
        <end position="27"/>
    </location>
</feature>
<feature type="region of interest" description="Disordered" evidence="1">
    <location>
        <begin position="249"/>
        <end position="281"/>
    </location>
</feature>
<dbReference type="PANTHER" id="PTHR31390:SF12">
    <property type="entry name" value="PUTATIVE (DUF3527)-RELATED"/>
    <property type="match status" value="1"/>
</dbReference>
<evidence type="ECO:0000313" key="3">
    <source>
        <dbReference type="RefSeq" id="XP_010923181.1"/>
    </source>
</evidence>
<feature type="compositionally biased region" description="Polar residues" evidence="1">
    <location>
        <begin position="171"/>
        <end position="181"/>
    </location>
</feature>